<accession>A0A840I9K0</accession>
<dbReference type="GO" id="GO:0016020">
    <property type="term" value="C:membrane"/>
    <property type="evidence" value="ECO:0007669"/>
    <property type="project" value="TreeGrafter"/>
</dbReference>
<protein>
    <submittedName>
        <fullName evidence="7">Anaerobic selenocysteine-containing dehydrogenase</fullName>
    </submittedName>
</protein>
<dbReference type="PANTHER" id="PTHR43105">
    <property type="entry name" value="RESPIRATORY NITRATE REDUCTASE"/>
    <property type="match status" value="1"/>
</dbReference>
<dbReference type="InterPro" id="IPR006657">
    <property type="entry name" value="MoPterin_dinucl-bd_dom"/>
</dbReference>
<evidence type="ECO:0000256" key="4">
    <source>
        <dbReference type="ARBA" id="ARBA00023014"/>
    </source>
</evidence>
<keyword evidence="8" id="KW-1185">Reference proteome</keyword>
<dbReference type="Gene3D" id="3.40.50.740">
    <property type="match status" value="1"/>
</dbReference>
<keyword evidence="4" id="KW-0411">Iron-sulfur</keyword>
<gene>
    <name evidence="7" type="ORF">BDZ31_000835</name>
</gene>
<keyword evidence="1" id="KW-0479">Metal-binding</keyword>
<comment type="caution">
    <text evidence="7">The sequence shown here is derived from an EMBL/GenBank/DDBJ whole genome shotgun (WGS) entry which is preliminary data.</text>
</comment>
<dbReference type="GO" id="GO:0051536">
    <property type="term" value="F:iron-sulfur cluster binding"/>
    <property type="evidence" value="ECO:0007669"/>
    <property type="project" value="UniProtKB-KW"/>
</dbReference>
<feature type="domain" description="Molybdopterin oxidoreductase" evidence="5">
    <location>
        <begin position="55"/>
        <end position="115"/>
    </location>
</feature>
<sequence length="425" mass="45566">MHLHSWMAPLARYKVDVPRTPVTGAPILGGMVPCNAIPGEILTDHPRRLRAMLVESANPAHSLADSARWREALAALDTVVVIDVAMTETARCADYVLPAASQFEKWEATFFNLEFPRNTFHLRAPLLEPLPGTLPEPEIHARIVRALAPLPDAALEPLRAAAREGRPQFATAFLTAAGADPRLAALAPWALYETLGPTLPDGAASAAALWGLAHRCALTYPDAVRRAGHAGEGPALGEALFDAMLAGRSGITFTLDDYEDAWRYVRAPGGRIALEIPELLEELRALPAEPPRWTSKELPLVLSAGERRSSTANTIIRDPSWRKRDGRGALRVSPADAERLGLESGGRARVTTARGAVEAVVEVSEAMQPGHVSLPNGLGVDYPDDDGAPVVTGVALNELTALEHRDPLALTPLHKHVPARVEAVG</sequence>
<dbReference type="Gene3D" id="2.40.40.20">
    <property type="match status" value="1"/>
</dbReference>
<dbReference type="AlphaFoldDB" id="A0A840I9K0"/>
<dbReference type="InterPro" id="IPR006655">
    <property type="entry name" value="Mopterin_OxRdtase_prok_CS"/>
</dbReference>
<dbReference type="EMBL" id="JACHNU010000001">
    <property type="protein sequence ID" value="MBB4661262.1"/>
    <property type="molecule type" value="Genomic_DNA"/>
</dbReference>
<dbReference type="Pfam" id="PF00384">
    <property type="entry name" value="Molybdopterin"/>
    <property type="match status" value="1"/>
</dbReference>
<evidence type="ECO:0000259" key="6">
    <source>
        <dbReference type="Pfam" id="PF01568"/>
    </source>
</evidence>
<evidence type="ECO:0000259" key="5">
    <source>
        <dbReference type="Pfam" id="PF00384"/>
    </source>
</evidence>
<evidence type="ECO:0000256" key="1">
    <source>
        <dbReference type="ARBA" id="ARBA00022723"/>
    </source>
</evidence>
<dbReference type="GO" id="GO:0043546">
    <property type="term" value="F:molybdopterin cofactor binding"/>
    <property type="evidence" value="ECO:0007669"/>
    <property type="project" value="InterPro"/>
</dbReference>
<dbReference type="PROSITE" id="PS00490">
    <property type="entry name" value="MOLYBDOPTERIN_PROK_2"/>
    <property type="match status" value="1"/>
</dbReference>
<name>A0A840I9K0_9ACTN</name>
<dbReference type="SUPFAM" id="SSF53706">
    <property type="entry name" value="Formate dehydrogenase/DMSO reductase, domains 1-3"/>
    <property type="match status" value="1"/>
</dbReference>
<dbReference type="GO" id="GO:0046872">
    <property type="term" value="F:metal ion binding"/>
    <property type="evidence" value="ECO:0007669"/>
    <property type="project" value="UniProtKB-KW"/>
</dbReference>
<dbReference type="PANTHER" id="PTHR43105:SF9">
    <property type="entry name" value="NADPH-FE(3+) OXIDOREDUCTASE SUBUNIT ALPHA"/>
    <property type="match status" value="1"/>
</dbReference>
<keyword evidence="3" id="KW-0408">Iron</keyword>
<dbReference type="SUPFAM" id="SSF50692">
    <property type="entry name" value="ADC-like"/>
    <property type="match status" value="1"/>
</dbReference>
<evidence type="ECO:0000313" key="7">
    <source>
        <dbReference type="EMBL" id="MBB4661262.1"/>
    </source>
</evidence>
<dbReference type="InterPro" id="IPR009010">
    <property type="entry name" value="Asp_de-COase-like_dom_sf"/>
</dbReference>
<evidence type="ECO:0000313" key="8">
    <source>
        <dbReference type="Proteomes" id="UP000585272"/>
    </source>
</evidence>
<organism evidence="7 8">
    <name type="scientific">Conexibacter arvalis</name>
    <dbReference type="NCBI Taxonomy" id="912552"/>
    <lineage>
        <taxon>Bacteria</taxon>
        <taxon>Bacillati</taxon>
        <taxon>Actinomycetota</taxon>
        <taxon>Thermoleophilia</taxon>
        <taxon>Solirubrobacterales</taxon>
        <taxon>Conexibacteraceae</taxon>
        <taxon>Conexibacter</taxon>
    </lineage>
</organism>
<dbReference type="InterPro" id="IPR050123">
    <property type="entry name" value="Prok_molybdopt-oxidoreductase"/>
</dbReference>
<feature type="domain" description="Molybdopterin dinucleotide-binding" evidence="6">
    <location>
        <begin position="300"/>
        <end position="418"/>
    </location>
</feature>
<evidence type="ECO:0000256" key="2">
    <source>
        <dbReference type="ARBA" id="ARBA00023002"/>
    </source>
</evidence>
<evidence type="ECO:0000256" key="3">
    <source>
        <dbReference type="ARBA" id="ARBA00023004"/>
    </source>
</evidence>
<proteinExistence type="predicted"/>
<keyword evidence="2" id="KW-0560">Oxidoreductase</keyword>
<dbReference type="InterPro" id="IPR006656">
    <property type="entry name" value="Mopterin_OxRdtase"/>
</dbReference>
<reference evidence="7 8" key="1">
    <citation type="submission" date="2020-08" db="EMBL/GenBank/DDBJ databases">
        <title>Genomic Encyclopedia of Archaeal and Bacterial Type Strains, Phase II (KMG-II): from individual species to whole genera.</title>
        <authorList>
            <person name="Goeker M."/>
        </authorList>
    </citation>
    <scope>NUCLEOTIDE SEQUENCE [LARGE SCALE GENOMIC DNA]</scope>
    <source>
        <strain evidence="7 8">DSM 23288</strain>
    </source>
</reference>
<dbReference type="GO" id="GO:0016491">
    <property type="term" value="F:oxidoreductase activity"/>
    <property type="evidence" value="ECO:0007669"/>
    <property type="project" value="UniProtKB-KW"/>
</dbReference>
<dbReference type="Proteomes" id="UP000585272">
    <property type="component" value="Unassembled WGS sequence"/>
</dbReference>
<dbReference type="Pfam" id="PF01568">
    <property type="entry name" value="Molydop_binding"/>
    <property type="match status" value="1"/>
</dbReference>